<dbReference type="InterPro" id="IPR003723">
    <property type="entry name" value="Precorrin-6x_reduct"/>
</dbReference>
<dbReference type="Pfam" id="PF02571">
    <property type="entry name" value="CbiJ"/>
    <property type="match status" value="1"/>
</dbReference>
<dbReference type="EMBL" id="JACTAG010000001">
    <property type="protein sequence ID" value="MBD3663451.1"/>
    <property type="molecule type" value="Genomic_DNA"/>
</dbReference>
<keyword evidence="5" id="KW-1185">Reference proteome</keyword>
<accession>A0A927D606</accession>
<keyword evidence="2" id="KW-0169">Cobalamin biosynthesis</keyword>
<organism evidence="4 5">
    <name type="scientific">Sulfitobacter aestuariivivens</name>
    <dbReference type="NCBI Taxonomy" id="2766981"/>
    <lineage>
        <taxon>Bacteria</taxon>
        <taxon>Pseudomonadati</taxon>
        <taxon>Pseudomonadota</taxon>
        <taxon>Alphaproteobacteria</taxon>
        <taxon>Rhodobacterales</taxon>
        <taxon>Roseobacteraceae</taxon>
        <taxon>Sulfitobacter</taxon>
    </lineage>
</organism>
<dbReference type="SUPFAM" id="SSF51735">
    <property type="entry name" value="NAD(P)-binding Rossmann-fold domains"/>
    <property type="match status" value="1"/>
</dbReference>
<name>A0A927D606_9RHOB</name>
<dbReference type="InterPro" id="IPR036291">
    <property type="entry name" value="NAD(P)-bd_dom_sf"/>
</dbReference>
<dbReference type="Proteomes" id="UP000635142">
    <property type="component" value="Unassembled WGS sequence"/>
</dbReference>
<dbReference type="Gene3D" id="3.40.50.720">
    <property type="entry name" value="NAD(P)-binding Rossmann-like Domain"/>
    <property type="match status" value="1"/>
</dbReference>
<evidence type="ECO:0000256" key="3">
    <source>
        <dbReference type="ARBA" id="ARBA00023002"/>
    </source>
</evidence>
<sequence>MRNGLRLLVLAGSVEARRMAQAALERGAEVRAVVSEPPRGPNPMPVPCDLISLDDPSAVAQAVSQADAVLDASHGFDAQMSALGFRAACAAGKPFLSYQRPAWDVLCDFKMRATASVEAAMTAIRPGARVFSACGWASLPACAPFPGEVLFLRQTSPHDRPAPYPFVSLVFGDPPFDLQTERTLFEELQVDTLLCRNLGGIASRPKVDAALARGMDIILVERPALPTGARVVSDTEAALDWVAGL</sequence>
<keyword evidence="3" id="KW-0560">Oxidoreductase</keyword>
<dbReference type="GO" id="GO:0009236">
    <property type="term" value="P:cobalamin biosynthetic process"/>
    <property type="evidence" value="ECO:0007669"/>
    <property type="project" value="UniProtKB-KW"/>
</dbReference>
<dbReference type="PROSITE" id="PS51014">
    <property type="entry name" value="COBK_CBIJ"/>
    <property type="match status" value="1"/>
</dbReference>
<evidence type="ECO:0000313" key="5">
    <source>
        <dbReference type="Proteomes" id="UP000635142"/>
    </source>
</evidence>
<dbReference type="AlphaFoldDB" id="A0A927D606"/>
<dbReference type="PANTHER" id="PTHR36925:SF1">
    <property type="entry name" value="COBALT-PRECORRIN-6A REDUCTASE"/>
    <property type="match status" value="1"/>
</dbReference>
<comment type="pathway">
    <text evidence="1">Cofactor biosynthesis; adenosylcobalamin biosynthesis.</text>
</comment>
<evidence type="ECO:0000313" key="4">
    <source>
        <dbReference type="EMBL" id="MBD3663451.1"/>
    </source>
</evidence>
<comment type="caution">
    <text evidence="4">The sequence shown here is derived from an EMBL/GenBank/DDBJ whole genome shotgun (WGS) entry which is preliminary data.</text>
</comment>
<evidence type="ECO:0000256" key="2">
    <source>
        <dbReference type="ARBA" id="ARBA00022573"/>
    </source>
</evidence>
<dbReference type="GO" id="GO:0016994">
    <property type="term" value="F:precorrin-6A reductase activity"/>
    <property type="evidence" value="ECO:0007669"/>
    <property type="project" value="InterPro"/>
</dbReference>
<evidence type="ECO:0000256" key="1">
    <source>
        <dbReference type="ARBA" id="ARBA00004953"/>
    </source>
</evidence>
<protein>
    <submittedName>
        <fullName evidence="4">Precorrin-6A/cobalt-precorrin-6A reductase</fullName>
    </submittedName>
</protein>
<dbReference type="RefSeq" id="WP_191074417.1">
    <property type="nucleotide sequence ID" value="NZ_JACTAG010000001.1"/>
</dbReference>
<dbReference type="PANTHER" id="PTHR36925">
    <property type="entry name" value="COBALT-PRECORRIN-6A REDUCTASE"/>
    <property type="match status" value="1"/>
</dbReference>
<proteinExistence type="predicted"/>
<reference evidence="4" key="1">
    <citation type="submission" date="2020-08" db="EMBL/GenBank/DDBJ databases">
        <title>Sulfitobacter aestuariivivens sp. nov., isolated from a tidal flat.</title>
        <authorList>
            <person name="Park S."/>
            <person name="Yoon J.-H."/>
        </authorList>
    </citation>
    <scope>NUCLEOTIDE SEQUENCE</scope>
    <source>
        <strain evidence="4">TSTF-M16</strain>
    </source>
</reference>
<gene>
    <name evidence="4" type="ORF">H9Q16_05925</name>
</gene>